<dbReference type="PANTHER" id="PTHR43539">
    <property type="entry name" value="FLAVIN-BINDING MONOOXYGENASE-LIKE PROTEIN (AFU_ORTHOLOGUE AFUA_4G09220)"/>
    <property type="match status" value="1"/>
</dbReference>
<evidence type="ECO:0000256" key="3">
    <source>
        <dbReference type="ARBA" id="ARBA00023002"/>
    </source>
</evidence>
<reference evidence="4 5" key="1">
    <citation type="journal article" date="2013" name="Plant Cell">
        <title>The transition from a phytopathogenic smut ancestor to an anamorphic biocontrol agent deciphered by comparative whole-genome analysis.</title>
        <authorList>
            <person name="Lefebvre F."/>
            <person name="Joly D.L."/>
            <person name="Labbe C."/>
            <person name="Teichmann B."/>
            <person name="Linning R."/>
            <person name="Belzile F."/>
            <person name="Bakkeren G."/>
            <person name="Belanger R.R."/>
        </authorList>
    </citation>
    <scope>NUCLEOTIDE SEQUENCE [LARGE SCALE GENOMIC DNA]</scope>
    <source>
        <strain evidence="4 5">PF-1</strain>
    </source>
</reference>
<sequence length="618" mass="68664">MAALAQTPQSSTTALPALDGALKDGPSNAAVASQDPLRIVTTVATQLESALSTGDFDAAVQLFDDEGYWKDQIALHWDFKTVQGHAKIGSFLGDNGARARTLNNIQVEKPSAQFTAGIKGEQLVMAFFTFDTDVGKGRGVFRLRKSKNGSWRIFALYTTLQEIRGHEPKLGERRALGVEHGQHVGRKSWKDRRAEEKEYIDRSPEVLIVGAGQAGLSASARLKHLGVDALMIDANKRVGDNWRKRYDFLVLHDPIWYDHLPLLKFPPSHPVYTPKDKLADWFEFYASTLELNHWMETTIVKDSVAYDEAKKQWTVTVRRNTPDGVQERTLHPDHIIMATGHSGEPNMPAFKGADDFKGRLVHSSQHGSGAEFKGKKAIVIGCCNSGHDIAQDFYEQGADVTIVQRSSTYVMSSDSITEILFKGLYCEDGPPTEDADLMFVSTPNPVHQELHKEITAKIADFDKDLLSGLSNAGFKLDMGFDGSGFLMKYYRRGGGYYLDVGASKLIMDGKIKIKQGQEIDHLEPDGVVFADGHKLEADVIVCATGYQNMRTTARKIFGDKVADRLKLAWGLDDDEELSAMYRFSGHPRFYYMGGNLAHCRSYSLPLALQIQAQQLGMY</sequence>
<dbReference type="GO" id="GO:0004499">
    <property type="term" value="F:N,N-dimethylaniline monooxygenase activity"/>
    <property type="evidence" value="ECO:0007669"/>
    <property type="project" value="InterPro"/>
</dbReference>
<accession>A0A061HDD8</accession>
<dbReference type="HOGENOM" id="CLU_015676_1_0_1"/>
<evidence type="ECO:0000256" key="2">
    <source>
        <dbReference type="ARBA" id="ARBA00022827"/>
    </source>
</evidence>
<dbReference type="SUPFAM" id="SSF51905">
    <property type="entry name" value="FAD/NAD(P)-binding domain"/>
    <property type="match status" value="1"/>
</dbReference>
<dbReference type="EMBL" id="KE361634">
    <property type="protein sequence ID" value="EPQ28636.1"/>
    <property type="molecule type" value="Genomic_DNA"/>
</dbReference>
<dbReference type="GO" id="GO:0050661">
    <property type="term" value="F:NADP binding"/>
    <property type="evidence" value="ECO:0007669"/>
    <property type="project" value="InterPro"/>
</dbReference>
<dbReference type="InterPro" id="IPR036188">
    <property type="entry name" value="FAD/NAD-bd_sf"/>
</dbReference>
<gene>
    <name evidence="4" type="ORF">PFL1_03939</name>
</gene>
<dbReference type="PRINTS" id="PR00411">
    <property type="entry name" value="PNDRDTASEI"/>
</dbReference>
<dbReference type="Pfam" id="PF00743">
    <property type="entry name" value="FMO-like"/>
    <property type="match status" value="1"/>
</dbReference>
<dbReference type="RefSeq" id="XP_007879653.1">
    <property type="nucleotide sequence ID" value="XM_007881462.1"/>
</dbReference>
<evidence type="ECO:0000256" key="1">
    <source>
        <dbReference type="ARBA" id="ARBA00022630"/>
    </source>
</evidence>
<dbReference type="Gene3D" id="3.10.450.50">
    <property type="match status" value="1"/>
</dbReference>
<dbReference type="Proteomes" id="UP000053664">
    <property type="component" value="Unassembled WGS sequence"/>
</dbReference>
<keyword evidence="3" id="KW-0560">Oxidoreductase</keyword>
<dbReference type="GeneID" id="19318046"/>
<name>A0A061HDD8_9BASI</name>
<protein>
    <submittedName>
        <fullName evidence="4">Uncharacterized protein</fullName>
    </submittedName>
</protein>
<dbReference type="InterPro" id="IPR032710">
    <property type="entry name" value="NTF2-like_dom_sf"/>
</dbReference>
<dbReference type="eggNOG" id="KOG1399">
    <property type="taxonomic scope" value="Eukaryota"/>
</dbReference>
<dbReference type="SUPFAM" id="SSF54427">
    <property type="entry name" value="NTF2-like"/>
    <property type="match status" value="1"/>
</dbReference>
<proteinExistence type="predicted"/>
<keyword evidence="2" id="KW-0274">FAD</keyword>
<dbReference type="AlphaFoldDB" id="A0A061HDD8"/>
<dbReference type="OrthoDB" id="74360at2759"/>
<evidence type="ECO:0000313" key="5">
    <source>
        <dbReference type="Proteomes" id="UP000053664"/>
    </source>
</evidence>
<evidence type="ECO:0000313" key="4">
    <source>
        <dbReference type="EMBL" id="EPQ28636.1"/>
    </source>
</evidence>
<dbReference type="Gene3D" id="3.50.50.60">
    <property type="entry name" value="FAD/NAD(P)-binding domain"/>
    <property type="match status" value="2"/>
</dbReference>
<dbReference type="KEGG" id="pfp:PFL1_03939"/>
<dbReference type="GO" id="GO:0050660">
    <property type="term" value="F:flavin adenine dinucleotide binding"/>
    <property type="evidence" value="ECO:0007669"/>
    <property type="project" value="InterPro"/>
</dbReference>
<organism evidence="4 5">
    <name type="scientific">Pseudozyma flocculosa PF-1</name>
    <dbReference type="NCBI Taxonomy" id="1277687"/>
    <lineage>
        <taxon>Eukaryota</taxon>
        <taxon>Fungi</taxon>
        <taxon>Dikarya</taxon>
        <taxon>Basidiomycota</taxon>
        <taxon>Ustilaginomycotina</taxon>
        <taxon>Ustilaginomycetes</taxon>
        <taxon>Ustilaginales</taxon>
        <taxon>Ustilaginaceae</taxon>
        <taxon>Pseudozyma</taxon>
    </lineage>
</organism>
<dbReference type="InterPro" id="IPR020946">
    <property type="entry name" value="Flavin_mOase-like"/>
</dbReference>
<dbReference type="PANTHER" id="PTHR43539:SF68">
    <property type="entry name" value="FLAVIN-BINDING MONOOXYGENASE-LIKE PROTEIN (AFU_ORTHOLOGUE AFUA_4G09220)"/>
    <property type="match status" value="1"/>
</dbReference>
<dbReference type="InterPro" id="IPR050982">
    <property type="entry name" value="Auxin_biosynth/cation_transpt"/>
</dbReference>
<keyword evidence="1" id="KW-0285">Flavoprotein</keyword>